<dbReference type="Proteomes" id="UP000677687">
    <property type="component" value="Unassembled WGS sequence"/>
</dbReference>
<sequence>MQTVFVFGNPLVEEDSIALLTAEKLRGMKGFEFHEIESLGELEEIPNELIILDCAEGAEKIEVLSDLKKIAHEKKFSLHDFDLGTELLLLEKIGKLKGKKICIIALPQKMPLEEAVRGVSSLLSKNALNRKCMDRKP</sequence>
<evidence type="ECO:0000313" key="1">
    <source>
        <dbReference type="EMBL" id="MBS3057380.1"/>
    </source>
</evidence>
<evidence type="ECO:0008006" key="3">
    <source>
        <dbReference type="Google" id="ProtNLM"/>
    </source>
</evidence>
<proteinExistence type="predicted"/>
<reference evidence="1" key="2">
    <citation type="submission" date="2021-05" db="EMBL/GenBank/DDBJ databases">
        <title>Protein family content uncovers lineage relationships and bacterial pathway maintenance mechanisms in DPANN archaea.</title>
        <authorList>
            <person name="Castelle C.J."/>
            <person name="Meheust R."/>
            <person name="Jaffe A.L."/>
            <person name="Seitz K."/>
            <person name="Gong X."/>
            <person name="Baker B.J."/>
            <person name="Banfield J.F."/>
        </authorList>
    </citation>
    <scope>NUCLEOTIDE SEQUENCE</scope>
    <source>
        <strain evidence="1">RIFCSPHIGHO2_01_FULL_AR10_44_11</strain>
    </source>
</reference>
<dbReference type="AlphaFoldDB" id="A0A8T4KX03"/>
<dbReference type="InterPro" id="IPR023430">
    <property type="entry name" value="Pept_HybD-like_dom_sf"/>
</dbReference>
<dbReference type="SUPFAM" id="SSF53163">
    <property type="entry name" value="HybD-like"/>
    <property type="match status" value="1"/>
</dbReference>
<reference evidence="1" key="1">
    <citation type="submission" date="2021-03" db="EMBL/GenBank/DDBJ databases">
        <authorList>
            <person name="Jaffe A."/>
        </authorList>
    </citation>
    <scope>NUCLEOTIDE SEQUENCE</scope>
    <source>
        <strain evidence="1">RIFCSPHIGHO2_01_FULL_AR10_44_11</strain>
    </source>
</reference>
<dbReference type="Gene3D" id="3.40.50.1450">
    <property type="entry name" value="HybD-like"/>
    <property type="match status" value="1"/>
</dbReference>
<organism evidence="1 2">
    <name type="scientific">Candidatus Iainarchaeum sp</name>
    <dbReference type="NCBI Taxonomy" id="3101447"/>
    <lineage>
        <taxon>Archaea</taxon>
        <taxon>Candidatus Iainarchaeota</taxon>
        <taxon>Candidatus Iainarchaeia</taxon>
        <taxon>Candidatus Iainarchaeales</taxon>
        <taxon>Candidatus Iainarchaeaceae</taxon>
        <taxon>Candidatus Iainarchaeum</taxon>
    </lineage>
</organism>
<gene>
    <name evidence="1" type="ORF">J4415_02015</name>
</gene>
<accession>A0A8T4KX03</accession>
<evidence type="ECO:0000313" key="2">
    <source>
        <dbReference type="Proteomes" id="UP000677687"/>
    </source>
</evidence>
<comment type="caution">
    <text evidence="1">The sequence shown here is derived from an EMBL/GenBank/DDBJ whole genome shotgun (WGS) entry which is preliminary data.</text>
</comment>
<dbReference type="EMBL" id="JAGVWD010000027">
    <property type="protein sequence ID" value="MBS3057380.1"/>
    <property type="molecule type" value="Genomic_DNA"/>
</dbReference>
<protein>
    <recommendedName>
        <fullName evidence="3">Hydrogenase maturation protease</fullName>
    </recommendedName>
</protein>
<name>A0A8T4KX03_9ARCH</name>